<reference evidence="3" key="1">
    <citation type="submission" date="2021-10" db="EMBL/GenBank/DDBJ databases">
        <title>Anaerobic single-cell dispensing facilitates the cultivation of human gut bacteria.</title>
        <authorList>
            <person name="Afrizal A."/>
        </authorList>
    </citation>
    <scope>NUCLEOTIDE SEQUENCE</scope>
    <source>
        <strain evidence="3">CLA-AA-H204</strain>
    </source>
</reference>
<dbReference type="RefSeq" id="WP_227709803.1">
    <property type="nucleotide sequence ID" value="NZ_JAJEQW010000003.1"/>
</dbReference>
<dbReference type="AlphaFoldDB" id="A0AAW4WG67"/>
<protein>
    <submittedName>
        <fullName evidence="3">DUF5717 family protein</fullName>
    </submittedName>
</protein>
<evidence type="ECO:0000259" key="2">
    <source>
        <dbReference type="Pfam" id="PF18984"/>
    </source>
</evidence>
<dbReference type="Pfam" id="PF18983">
    <property type="entry name" value="DUF5717"/>
    <property type="match status" value="1"/>
</dbReference>
<organism evidence="3 4">
    <name type="scientific">Roseburia amylophila</name>
    <dbReference type="NCBI Taxonomy" id="2981794"/>
    <lineage>
        <taxon>Bacteria</taxon>
        <taxon>Bacillati</taxon>
        <taxon>Bacillota</taxon>
        <taxon>Clostridia</taxon>
        <taxon>Lachnospirales</taxon>
        <taxon>Lachnospiraceae</taxon>
        <taxon>Roseburia</taxon>
    </lineage>
</organism>
<proteinExistence type="predicted"/>
<feature type="domain" description="DUF5717" evidence="2">
    <location>
        <begin position="1"/>
        <end position="871"/>
    </location>
</feature>
<dbReference type="Pfam" id="PF18984">
    <property type="entry name" value="DUF5717_N"/>
    <property type="match status" value="1"/>
</dbReference>
<comment type="caution">
    <text evidence="3">The sequence shown here is derived from an EMBL/GenBank/DDBJ whole genome shotgun (WGS) entry which is preliminary data.</text>
</comment>
<evidence type="ECO:0000259" key="1">
    <source>
        <dbReference type="Pfam" id="PF18983"/>
    </source>
</evidence>
<dbReference type="EMBL" id="JAJEQW010000003">
    <property type="protein sequence ID" value="MCC2241616.1"/>
    <property type="molecule type" value="Genomic_DNA"/>
</dbReference>
<dbReference type="InterPro" id="IPR043774">
    <property type="entry name" value="DUF5717_C"/>
</dbReference>
<evidence type="ECO:0000313" key="3">
    <source>
        <dbReference type="EMBL" id="MCC2241616.1"/>
    </source>
</evidence>
<evidence type="ECO:0000313" key="4">
    <source>
        <dbReference type="Proteomes" id="UP001198893"/>
    </source>
</evidence>
<sequence>MRRRIQRLAAGKFEQEQPVLSLSEEKIEIEVLEGQDYTGEFVIEVSNHVPVKGLIYSSNPYMECLTPEFEGEEVRIGFQFHSEGFRVGDIQKGEFCIICNQLEYSLSFVVSIIRPYGNASTGRIRNLSDFIKLAQTDYMEAYRLFASQGFQHVLKEEKGKELLWYVGFGGPGALISGMEEFLVTINAKPRIELALKEQKITYQDIKEEQKETLFVQKNGWGYISFEAQTDSSFLKLEKNVYTSDDFTGSICDLIYYIDPAELHTGKNYGRITLENIYQHLTYEITIIRTPERREQEHIDYLEEQRTLAHITGIYLNYRMKKIGAGLFASGMLDALNHLIAMRPENDWYLLMKIQALLVSGQKQEAEWLFDEFRRKEEAKDTPLYAYFLYLRTLWEREESYVNRLTAEIEEIYQKTDDIRVFWMLLFLKKEYCENDTRKIRTIESQMLDGCNSPFFYIEGFYLYWQNPYLLTRLTDFEIRILYWAAKKGVLTSDLAMQITTLVSEKRVFHPLLYKTMCVAYDKFQNNQMLSAICAYLIRGQRFGLHYHIWFERGVEEDLRLAGLNEAYLMSMDLLAIKKIPRMIQMYFQYNSSIPYKQKAALLANVAALKEKEPEVYSSYRKRMEEFAIAQIEEGHIDDNLAIIYSDLLNKGMIQKEMAGPLAKILFTHKMNCFAPNIVRMYVLHDQLRKVQCVPIVNGSAYFELYSKDYVIVFEDTKGYRYGSEISYQLEKLMRPGAFYRTCMEYAPYEISYLLYHFTSRDTHRAFVPEDSEYLRIFLKEEALRESYRAELYAKAVHFYEQEDNQELVEECLRHAPLSSMKRDDRAYLLNLMLEYRLYEIAYPDIREFGWEGIRLEKLTALLTYEIEEVDYESDDFLLALCAVTFQAKKYSKEMLQYLAQFYCGPTRVMAAVWSAAQTFDIDTRDLEERLLMQMLYTAEFVEQVQSIYESFVSHGAPHLLQKAYVNYFAHFYFVHQGIVPENVIRGLKKNYEEQEELSQVMKLALLYAVAKRDLSIEEKGVMEMTEQLLQEQLAQNLYFAFYQQMPEEIRYRFHFYDRKFLEYRTNPSKRVVVHYQKGESYVDEDMNEMYEGIFVKEFIVFFGEEIPYYISEEAPRESVVTESGRLSCKDVCGRENGSTYDMLNEMELEYTLKDYEKLERLLRKYDSMKKRNEERFQLM</sequence>
<name>A0AAW4WG67_9FIRM</name>
<dbReference type="Proteomes" id="UP001198893">
    <property type="component" value="Unassembled WGS sequence"/>
</dbReference>
<dbReference type="InterPro" id="IPR043775">
    <property type="entry name" value="DUF5717_N"/>
</dbReference>
<accession>A0AAW4WG67</accession>
<feature type="domain" description="DUF5717" evidence="1">
    <location>
        <begin position="874"/>
        <end position="1176"/>
    </location>
</feature>
<gene>
    <name evidence="3" type="ORF">LKD47_04745</name>
</gene>